<keyword evidence="4" id="KW-1277">Toxin-antitoxin system</keyword>
<dbReference type="Pfam" id="PF07362">
    <property type="entry name" value="CcdA"/>
    <property type="match status" value="1"/>
</dbReference>
<dbReference type="GO" id="GO:0008657">
    <property type="term" value="F:DNA topoisomerase type II (double strand cut, ATP-hydrolyzing) inhibitor activity"/>
    <property type="evidence" value="ECO:0007669"/>
    <property type="project" value="InterPro"/>
</dbReference>
<protein>
    <recommendedName>
        <fullName evidence="2">Toxin CcdB</fullName>
    </recommendedName>
    <alternativeName>
        <fullName evidence="8">Cytotoxic protein CcdB</fullName>
    </alternativeName>
    <alternativeName>
        <fullName evidence="7">Protein LetD</fullName>
    </alternativeName>
</protein>
<evidence type="ECO:0000256" key="1">
    <source>
        <dbReference type="ARBA" id="ARBA00005230"/>
    </source>
</evidence>
<dbReference type="SUPFAM" id="SSF50118">
    <property type="entry name" value="Cell growth inhibitor/plasmid maintenance toxic component"/>
    <property type="match status" value="1"/>
</dbReference>
<evidence type="ECO:0000256" key="8">
    <source>
        <dbReference type="ARBA" id="ARBA00033135"/>
    </source>
</evidence>
<evidence type="ECO:0000256" key="4">
    <source>
        <dbReference type="ARBA" id="ARBA00022649"/>
    </source>
</evidence>
<keyword evidence="3" id="KW-0678">Repressor</keyword>
<organism evidence="9 10">
    <name type="scientific">Escherichia coli</name>
    <dbReference type="NCBI Taxonomy" id="562"/>
    <lineage>
        <taxon>Bacteria</taxon>
        <taxon>Pseudomonadati</taxon>
        <taxon>Pseudomonadota</taxon>
        <taxon>Gammaproteobacteria</taxon>
        <taxon>Enterobacterales</taxon>
        <taxon>Enterobacteriaceae</taxon>
        <taxon>Escherichia</taxon>
    </lineage>
</organism>
<dbReference type="InterPro" id="IPR002712">
    <property type="entry name" value="CcdB"/>
</dbReference>
<dbReference type="Gene3D" id="1.10.1220.80">
    <property type="match status" value="1"/>
</dbReference>
<dbReference type="NCBIfam" id="NF010264">
    <property type="entry name" value="PRK13710.1"/>
    <property type="match status" value="1"/>
</dbReference>
<evidence type="ECO:0000256" key="6">
    <source>
        <dbReference type="ARBA" id="ARBA00023163"/>
    </source>
</evidence>
<keyword evidence="6" id="KW-0804">Transcription</keyword>
<dbReference type="Pfam" id="PF01845">
    <property type="entry name" value="CcdB"/>
    <property type="match status" value="1"/>
</dbReference>
<evidence type="ECO:0000256" key="2">
    <source>
        <dbReference type="ARBA" id="ARBA00015075"/>
    </source>
</evidence>
<dbReference type="Gene3D" id="2.30.30.110">
    <property type="match status" value="1"/>
</dbReference>
<dbReference type="GO" id="GO:0006276">
    <property type="term" value="P:plasmid maintenance"/>
    <property type="evidence" value="ECO:0007669"/>
    <property type="project" value="InterPro"/>
</dbReference>
<name>A0A8S0FCW5_ECOLX</name>
<proteinExistence type="inferred from homology"/>
<dbReference type="EMBL" id="AP022360">
    <property type="protein sequence ID" value="BBU78685.1"/>
    <property type="molecule type" value="Genomic_DNA"/>
</dbReference>
<evidence type="ECO:0000313" key="9">
    <source>
        <dbReference type="EMBL" id="BBU78685.1"/>
    </source>
</evidence>
<dbReference type="InterPro" id="IPR011067">
    <property type="entry name" value="Plasmid_toxin/cell-grow_inhib"/>
</dbReference>
<evidence type="ECO:0000256" key="3">
    <source>
        <dbReference type="ARBA" id="ARBA00022491"/>
    </source>
</evidence>
<sequence>MKQRITVTVDSDSYQLLKAYDVNISGLVSTTMQNEARRLRAERWKAENQEGMAEVARFIEMNGSYRANNLLTRTGTGEMQFKVYTYKRESRYRLFVDVQSDIIDTPGRRMVIPLASARLLSDKVSRELYPVVHIGDESWRMMTTDMASVPVSVIGEEVADLSHRENDIKNAINLMFWGI</sequence>
<keyword evidence="5" id="KW-0805">Transcription regulation</keyword>
<evidence type="ECO:0000256" key="5">
    <source>
        <dbReference type="ARBA" id="ARBA00023015"/>
    </source>
</evidence>
<accession>A0A8S0FCW5</accession>
<dbReference type="AlphaFoldDB" id="A0A8S0FCW5"/>
<comment type="similarity">
    <text evidence="1">Belongs to the CcdB toxin family.</text>
</comment>
<dbReference type="Proteomes" id="UP000467488">
    <property type="component" value="Chromosome"/>
</dbReference>
<evidence type="ECO:0000313" key="10">
    <source>
        <dbReference type="Proteomes" id="UP000467488"/>
    </source>
</evidence>
<dbReference type="InterPro" id="IPR009956">
    <property type="entry name" value="Post-segregation_anti-tox_CcdA"/>
</dbReference>
<evidence type="ECO:0000256" key="7">
    <source>
        <dbReference type="ARBA" id="ARBA00029628"/>
    </source>
</evidence>
<reference evidence="9 10" key="1">
    <citation type="submission" date="2020-01" db="EMBL/GenBank/DDBJ databases">
        <title>Dynamics of blaIMP-6 dissemination in carbapenem resistant Enterobacteriacea isolated from regional surveillance in Osaka, Japan.</title>
        <authorList>
            <person name="Abe R."/>
            <person name="Akeda Y."/>
            <person name="Sugawara Y."/>
            <person name="Yamamoto N."/>
            <person name="Tomono K."/>
            <person name="Takeuchi D."/>
            <person name="Kawahara R."/>
            <person name="Hamada S."/>
        </authorList>
    </citation>
    <scope>NUCLEOTIDE SEQUENCE [LARGE SCALE GENOMIC DNA]</scope>
    <source>
        <strain evidence="9 10">E300</strain>
    </source>
</reference>
<gene>
    <name evidence="9" type="ORF">EIMP300_00850</name>
</gene>
<dbReference type="NCBIfam" id="NF010262">
    <property type="entry name" value="PRK13708.1"/>
    <property type="match status" value="1"/>
</dbReference>